<evidence type="ECO:0000256" key="1">
    <source>
        <dbReference type="SAM" id="MobiDB-lite"/>
    </source>
</evidence>
<protein>
    <submittedName>
        <fullName evidence="3">PepSY domain-containing protein</fullName>
    </submittedName>
</protein>
<evidence type="ECO:0000313" key="3">
    <source>
        <dbReference type="EMBL" id="TXS91628.1"/>
    </source>
</evidence>
<dbReference type="EMBL" id="VRYZ01000004">
    <property type="protein sequence ID" value="TXS91628.1"/>
    <property type="molecule type" value="Genomic_DNA"/>
</dbReference>
<comment type="caution">
    <text evidence="3">The sequence shown here is derived from an EMBL/GenBank/DDBJ whole genome shotgun (WGS) entry which is preliminary data.</text>
</comment>
<keyword evidence="2" id="KW-0812">Transmembrane</keyword>
<dbReference type="OrthoDB" id="9760788at2"/>
<proteinExistence type="predicted"/>
<accession>A0A5C8ZSZ0</accession>
<dbReference type="PANTHER" id="PTHR34219:SF6">
    <property type="entry name" value="BLR3280 PROTEIN"/>
    <property type="match status" value="1"/>
</dbReference>
<gene>
    <name evidence="3" type="ORF">FVW59_10700</name>
</gene>
<feature type="transmembrane region" description="Helical" evidence="2">
    <location>
        <begin position="14"/>
        <end position="38"/>
    </location>
</feature>
<evidence type="ECO:0000313" key="4">
    <source>
        <dbReference type="Proteomes" id="UP000321933"/>
    </source>
</evidence>
<dbReference type="Pfam" id="PF03929">
    <property type="entry name" value="PepSY_TM"/>
    <property type="match status" value="1"/>
</dbReference>
<name>A0A5C8ZSZ0_9GAMM</name>
<evidence type="ECO:0000256" key="2">
    <source>
        <dbReference type="SAM" id="Phobius"/>
    </source>
</evidence>
<reference evidence="3 4" key="1">
    <citation type="submission" date="2019-08" db="EMBL/GenBank/DDBJ databases">
        <title>Parahaliea maris sp. nov., isolated from the surface seawater.</title>
        <authorList>
            <person name="Liu Y."/>
        </authorList>
    </citation>
    <scope>NUCLEOTIDE SEQUENCE [LARGE SCALE GENOMIC DNA]</scope>
    <source>
        <strain evidence="3 4">S2-26</strain>
    </source>
</reference>
<dbReference type="PANTHER" id="PTHR34219">
    <property type="entry name" value="IRON-REGULATED INNER MEMBRANE PROTEIN-RELATED"/>
    <property type="match status" value="1"/>
</dbReference>
<dbReference type="AlphaFoldDB" id="A0A5C8ZSZ0"/>
<feature type="transmembrane region" description="Helical" evidence="2">
    <location>
        <begin position="468"/>
        <end position="492"/>
    </location>
</feature>
<sequence length="522" mass="58774">MVNWRRCLYLAHRWLGIGLCLLFAAWFFSGVVMMYIGFPRLSVDERLAALPALQAESLQFGPRALLAQLDGDLQIDSLRLSTVTGRPAYLLRTAGREQLGMFADTGERFTEFGTGDALRAAAVYAESLGIAAGYGPTYLGRIGMDQWSVSSELHRHRPLHRVSLNDARGTQLYVSSRTGEVVRDTSTSERAWNWLGANLHWIYPLQLRRHGEVWYWVVVVLSLTGLVSILSGAVIGCMRLRWRKRYRGRDVTPYRGAMKLHHLLGLWFLIPLTTYLFSGLMSMGPWGIFDEDVPYATQRASYRQVPPAQSALQGSAGAEELRQVLVARPHSREVVWHWLAGWPHLYTVGGGNSREPLTMRPASVGAAVPVDWTQAALAQLNAMMTGHAVSAVDTLTAYDNYYYVHHDDWRPLPVLRVRYDDPAQSWFHIDLATGELLNCLTATGRLERWLYNGLHSLDFQFLINRRPLWDLVVIALSVAGFVLSLTSVVIAWRRLRPKSRRSPGRPARKLRPDSTAVAQPTS</sequence>
<keyword evidence="2" id="KW-0472">Membrane</keyword>
<feature type="compositionally biased region" description="Basic residues" evidence="1">
    <location>
        <begin position="499"/>
        <end position="509"/>
    </location>
</feature>
<feature type="transmembrane region" description="Helical" evidence="2">
    <location>
        <begin position="213"/>
        <end position="242"/>
    </location>
</feature>
<feature type="transmembrane region" description="Helical" evidence="2">
    <location>
        <begin position="263"/>
        <end position="289"/>
    </location>
</feature>
<organism evidence="3 4">
    <name type="scientific">Parahaliea aestuarii</name>
    <dbReference type="NCBI Taxonomy" id="1852021"/>
    <lineage>
        <taxon>Bacteria</taxon>
        <taxon>Pseudomonadati</taxon>
        <taxon>Pseudomonadota</taxon>
        <taxon>Gammaproteobacteria</taxon>
        <taxon>Cellvibrionales</taxon>
        <taxon>Halieaceae</taxon>
        <taxon>Parahaliea</taxon>
    </lineage>
</organism>
<keyword evidence="2" id="KW-1133">Transmembrane helix</keyword>
<dbReference type="Proteomes" id="UP000321933">
    <property type="component" value="Unassembled WGS sequence"/>
</dbReference>
<keyword evidence="4" id="KW-1185">Reference proteome</keyword>
<feature type="region of interest" description="Disordered" evidence="1">
    <location>
        <begin position="499"/>
        <end position="522"/>
    </location>
</feature>
<dbReference type="InterPro" id="IPR005625">
    <property type="entry name" value="PepSY-ass_TM"/>
</dbReference>